<gene>
    <name evidence="2" type="ORF">ACFQ3F_17490</name>
</gene>
<reference evidence="3" key="1">
    <citation type="journal article" date="2019" name="Int. J. Syst. Evol. Microbiol.">
        <title>The Global Catalogue of Microorganisms (GCM) 10K type strain sequencing project: providing services to taxonomists for standard genome sequencing and annotation.</title>
        <authorList>
            <consortium name="The Broad Institute Genomics Platform"/>
            <consortium name="The Broad Institute Genome Sequencing Center for Infectious Disease"/>
            <person name="Wu L."/>
            <person name="Ma J."/>
        </authorList>
    </citation>
    <scope>NUCLEOTIDE SEQUENCE [LARGE SCALE GENOMIC DNA]</scope>
    <source>
        <strain evidence="3">CCUG 52478</strain>
    </source>
</reference>
<name>A0ABW3W2V5_9ACTN</name>
<sequence>MTQRPSGVDASRLVAVHIGQHPPGSEAESVQLRIWENARESRSGSTDDHLRVPADVDWERHGLTPRWIGQETADCVAAIDPGHYAGRGDTERKRFLAGAKSRGEVAVVIAGIGHAVANNPYSWNIFGPPGGRVWVTGYTTISGRRLPAGTRPQLADDLSPADRDLALRIVNQSSDNSAWWSLNLEGATTVRGDGWGGETRHQAEGRLVPILVDGLGDPIVAAWMSDTEDECWYIIPDGTDWDTVLGWLIAHGLPELVPSALRRVRSSHFEDPALQTRSERDASQALTKLEEEYDRERSAIHERLDAARVRAERVRDGLLFGTGAQVVVAVRTVLEDCGLSVIDLDAQFDGKSADLLATGPGGRRRLIEVKATAGMPGEDKARDLIRHLSTWPELCPNEPVDGGVLIVNHQHRLPPPERSPKVFTRPEFVATLTFPVLPSWRLFRWWAEEDHASIVDALFPEGQAKLGPRLPGPSPKTERRWWSRSRSS</sequence>
<dbReference type="Proteomes" id="UP001597229">
    <property type="component" value="Unassembled WGS sequence"/>
</dbReference>
<evidence type="ECO:0000313" key="3">
    <source>
        <dbReference type="Proteomes" id="UP001597229"/>
    </source>
</evidence>
<feature type="region of interest" description="Disordered" evidence="1">
    <location>
        <begin position="464"/>
        <end position="488"/>
    </location>
</feature>
<comment type="caution">
    <text evidence="2">The sequence shown here is derived from an EMBL/GenBank/DDBJ whole genome shotgun (WGS) entry which is preliminary data.</text>
</comment>
<evidence type="ECO:0000313" key="2">
    <source>
        <dbReference type="EMBL" id="MFD1249597.1"/>
    </source>
</evidence>
<dbReference type="RefSeq" id="WP_367919936.1">
    <property type="nucleotide sequence ID" value="NZ_BAABAC010000024.1"/>
</dbReference>
<protein>
    <recommendedName>
        <fullName evidence="4">Protein NO VEIN C-terminal domain-containing protein</fullName>
    </recommendedName>
</protein>
<accession>A0ABW3W2V5</accession>
<evidence type="ECO:0008006" key="4">
    <source>
        <dbReference type="Google" id="ProtNLM"/>
    </source>
</evidence>
<dbReference type="EMBL" id="JBHTLX010000021">
    <property type="protein sequence ID" value="MFD1249597.1"/>
    <property type="molecule type" value="Genomic_DNA"/>
</dbReference>
<keyword evidence="3" id="KW-1185">Reference proteome</keyword>
<organism evidence="2 3">
    <name type="scientific">Nocardioides ginsengisoli</name>
    <dbReference type="NCBI Taxonomy" id="363868"/>
    <lineage>
        <taxon>Bacteria</taxon>
        <taxon>Bacillati</taxon>
        <taxon>Actinomycetota</taxon>
        <taxon>Actinomycetes</taxon>
        <taxon>Propionibacteriales</taxon>
        <taxon>Nocardioidaceae</taxon>
        <taxon>Nocardioides</taxon>
    </lineage>
</organism>
<proteinExistence type="predicted"/>
<evidence type="ECO:0000256" key="1">
    <source>
        <dbReference type="SAM" id="MobiDB-lite"/>
    </source>
</evidence>